<protein>
    <submittedName>
        <fullName evidence="2">Uncharacterized protein</fullName>
    </submittedName>
</protein>
<dbReference type="Gramene" id="BGIOSGA005857-TA">
    <property type="protein sequence ID" value="BGIOSGA005857-PA"/>
    <property type="gene ID" value="BGIOSGA005857"/>
</dbReference>
<evidence type="ECO:0000313" key="2">
    <source>
        <dbReference type="EMBL" id="EAY87038.1"/>
    </source>
</evidence>
<proteinExistence type="predicted"/>
<gene>
    <name evidence="2" type="ORF">OsI_08437</name>
</gene>
<sequence>MATRGDGTALRSVGMASATTTVRGAGGARGGDGDGGDAMAQQRHGAQGRRRRDGARRDDRTARGVAVEPTGRRWHTAR</sequence>
<dbReference type="AlphaFoldDB" id="A2X878"/>
<dbReference type="HOGENOM" id="CLU_2626332_0_0_1"/>
<dbReference type="EMBL" id="CM000127">
    <property type="protein sequence ID" value="EAY87038.1"/>
    <property type="molecule type" value="Genomic_DNA"/>
</dbReference>
<name>A2X878_ORYSI</name>
<accession>A2X878</accession>
<keyword evidence="3" id="KW-1185">Reference proteome</keyword>
<evidence type="ECO:0000313" key="3">
    <source>
        <dbReference type="Proteomes" id="UP000007015"/>
    </source>
</evidence>
<evidence type="ECO:0000256" key="1">
    <source>
        <dbReference type="SAM" id="MobiDB-lite"/>
    </source>
</evidence>
<dbReference type="Proteomes" id="UP000007015">
    <property type="component" value="Chromosome 2"/>
</dbReference>
<organism evidence="2 3">
    <name type="scientific">Oryza sativa subsp. indica</name>
    <name type="common">Rice</name>
    <dbReference type="NCBI Taxonomy" id="39946"/>
    <lineage>
        <taxon>Eukaryota</taxon>
        <taxon>Viridiplantae</taxon>
        <taxon>Streptophyta</taxon>
        <taxon>Embryophyta</taxon>
        <taxon>Tracheophyta</taxon>
        <taxon>Spermatophyta</taxon>
        <taxon>Magnoliopsida</taxon>
        <taxon>Liliopsida</taxon>
        <taxon>Poales</taxon>
        <taxon>Poaceae</taxon>
        <taxon>BOP clade</taxon>
        <taxon>Oryzoideae</taxon>
        <taxon>Oryzeae</taxon>
        <taxon>Oryzinae</taxon>
        <taxon>Oryza</taxon>
        <taxon>Oryza sativa</taxon>
    </lineage>
</organism>
<reference evidence="2 3" key="1">
    <citation type="journal article" date="2005" name="PLoS Biol.">
        <title>The genomes of Oryza sativa: a history of duplications.</title>
        <authorList>
            <person name="Yu J."/>
            <person name="Wang J."/>
            <person name="Lin W."/>
            <person name="Li S."/>
            <person name="Li H."/>
            <person name="Zhou J."/>
            <person name="Ni P."/>
            <person name="Dong W."/>
            <person name="Hu S."/>
            <person name="Zeng C."/>
            <person name="Zhang J."/>
            <person name="Zhang Y."/>
            <person name="Li R."/>
            <person name="Xu Z."/>
            <person name="Li S."/>
            <person name="Li X."/>
            <person name="Zheng H."/>
            <person name="Cong L."/>
            <person name="Lin L."/>
            <person name="Yin J."/>
            <person name="Geng J."/>
            <person name="Li G."/>
            <person name="Shi J."/>
            <person name="Liu J."/>
            <person name="Lv H."/>
            <person name="Li J."/>
            <person name="Wang J."/>
            <person name="Deng Y."/>
            <person name="Ran L."/>
            <person name="Shi X."/>
            <person name="Wang X."/>
            <person name="Wu Q."/>
            <person name="Li C."/>
            <person name="Ren X."/>
            <person name="Wang J."/>
            <person name="Wang X."/>
            <person name="Li D."/>
            <person name="Liu D."/>
            <person name="Zhang X."/>
            <person name="Ji Z."/>
            <person name="Zhao W."/>
            <person name="Sun Y."/>
            <person name="Zhang Z."/>
            <person name="Bao J."/>
            <person name="Han Y."/>
            <person name="Dong L."/>
            <person name="Ji J."/>
            <person name="Chen P."/>
            <person name="Wu S."/>
            <person name="Liu J."/>
            <person name="Xiao Y."/>
            <person name="Bu D."/>
            <person name="Tan J."/>
            <person name="Yang L."/>
            <person name="Ye C."/>
            <person name="Zhang J."/>
            <person name="Xu J."/>
            <person name="Zhou Y."/>
            <person name="Yu Y."/>
            <person name="Zhang B."/>
            <person name="Zhuang S."/>
            <person name="Wei H."/>
            <person name="Liu B."/>
            <person name="Lei M."/>
            <person name="Yu H."/>
            <person name="Li Y."/>
            <person name="Xu H."/>
            <person name="Wei S."/>
            <person name="He X."/>
            <person name="Fang L."/>
            <person name="Zhang Z."/>
            <person name="Zhang Y."/>
            <person name="Huang X."/>
            <person name="Su Z."/>
            <person name="Tong W."/>
            <person name="Li J."/>
            <person name="Tong Z."/>
            <person name="Li S."/>
            <person name="Ye J."/>
            <person name="Wang L."/>
            <person name="Fang L."/>
            <person name="Lei T."/>
            <person name="Chen C."/>
            <person name="Chen H."/>
            <person name="Xu Z."/>
            <person name="Li H."/>
            <person name="Huang H."/>
            <person name="Zhang F."/>
            <person name="Xu H."/>
            <person name="Li N."/>
            <person name="Zhao C."/>
            <person name="Li S."/>
            <person name="Dong L."/>
            <person name="Huang Y."/>
            <person name="Li L."/>
            <person name="Xi Y."/>
            <person name="Qi Q."/>
            <person name="Li W."/>
            <person name="Zhang B."/>
            <person name="Hu W."/>
            <person name="Zhang Y."/>
            <person name="Tian X."/>
            <person name="Jiao Y."/>
            <person name="Liang X."/>
            <person name="Jin J."/>
            <person name="Gao L."/>
            <person name="Zheng W."/>
            <person name="Hao B."/>
            <person name="Liu S."/>
            <person name="Wang W."/>
            <person name="Yuan L."/>
            <person name="Cao M."/>
            <person name="McDermott J."/>
            <person name="Samudrala R."/>
            <person name="Wang J."/>
            <person name="Wong G.K."/>
            <person name="Yang H."/>
        </authorList>
    </citation>
    <scope>NUCLEOTIDE SEQUENCE [LARGE SCALE GENOMIC DNA]</scope>
    <source>
        <strain evidence="3">cv. 93-11</strain>
    </source>
</reference>
<feature type="region of interest" description="Disordered" evidence="1">
    <location>
        <begin position="1"/>
        <end position="78"/>
    </location>
</feature>